<keyword evidence="1" id="KW-0472">Membrane</keyword>
<name>A0ABU1F7X8_9RHOB</name>
<evidence type="ECO:0000313" key="4">
    <source>
        <dbReference type="Proteomes" id="UP001247754"/>
    </source>
</evidence>
<dbReference type="Pfam" id="PF04453">
    <property type="entry name" value="LptD"/>
    <property type="match status" value="1"/>
</dbReference>
<organism evidence="3 4">
    <name type="scientific">Ruixingdingia sedimenti</name>
    <dbReference type="NCBI Taxonomy" id="3073604"/>
    <lineage>
        <taxon>Bacteria</taxon>
        <taxon>Pseudomonadati</taxon>
        <taxon>Pseudomonadota</taxon>
        <taxon>Alphaproteobacteria</taxon>
        <taxon>Rhodobacterales</taxon>
        <taxon>Paracoccaceae</taxon>
        <taxon>Ruixingdingia</taxon>
    </lineage>
</organism>
<dbReference type="PANTHER" id="PTHR30189">
    <property type="entry name" value="LPS-ASSEMBLY PROTEIN"/>
    <property type="match status" value="1"/>
</dbReference>
<accession>A0ABU1F7X8</accession>
<comment type="function">
    <text evidence="1">Involved in the assembly of lipopolysaccharide (LPS) at the surface of the outer membrane.</text>
</comment>
<comment type="similarity">
    <text evidence="1">Belongs to the LptD family.</text>
</comment>
<sequence precursor="true">MTPRPRPAFRRVKALLLAAALALPVPAPAAEGPATLVADRVELQRGDLLVATGAVEVLYQGSRLRAARVSYDGTAGTLAIEGPIVLTEAGGGTIVLADAGELSSDLREGLLQSARMVLDRQLQIAAAELRRVGGRYTQASRVVASSCRVCAGSETPLWEIRARRVIHDAEERQIYFQNAEFRIAGLPVAWLPRLRMPDPTLERATGFLMPVMRSTSGLGFGIGTPYFIRLGDTRDVTLYPFLSTKGARAFGLRYRQAFANGEIELTGTTAHDGLVPGQRGHATAAGRFDLGRGYVLRFDAETVSDRGYLADYGLSDTDRLESRVSVGRIRRDEYVMARLVHFHSIREGEANNSLPAVVGDVDLRRRFALPRGMGVLGLRLQGGGYSASQQVAGAGLRRLTIEADWRRDWLLPGGLLAAAELRASADYYRYGLGSGALGRSARVETPAAMAELRWPWARGRADGGVEVIEPVAQLVWSRSHIQGTVPNEDSRLLEFDEGNLFAFNRFPGAERREQGTRLNLGLGYSRLTGEGLSFGGLVGRVLRADDRGQFTRASGLGGARSDWLVSMFVSTPGGLAVQGRVAFDDQVELSRSELRLRLERSRYGLATAWVWAAADAAEDRLRETSEWVVDGRWQMSSTWAARVSGRYDLAADRATEAGLGLEFANECLRVDLSLSRRFTSSTSVRASTDFGLSVDLVGFGAGSAAGPAGRACRG</sequence>
<dbReference type="PANTHER" id="PTHR30189:SF1">
    <property type="entry name" value="LPS-ASSEMBLY PROTEIN LPTD"/>
    <property type="match status" value="1"/>
</dbReference>
<dbReference type="InterPro" id="IPR007543">
    <property type="entry name" value="LptD_C"/>
</dbReference>
<comment type="subunit">
    <text evidence="1">Component of the lipopolysaccharide transport and assembly complex.</text>
</comment>
<dbReference type="InterPro" id="IPR050218">
    <property type="entry name" value="LptD"/>
</dbReference>
<gene>
    <name evidence="1 3" type="primary">lptD</name>
    <name evidence="3" type="ORF">RGD00_10165</name>
</gene>
<dbReference type="EMBL" id="JAVKPH010000009">
    <property type="protein sequence ID" value="MDR5652971.1"/>
    <property type="molecule type" value="Genomic_DNA"/>
</dbReference>
<dbReference type="InterPro" id="IPR020889">
    <property type="entry name" value="LipoPS_assembly_LptD"/>
</dbReference>
<evidence type="ECO:0000259" key="2">
    <source>
        <dbReference type="Pfam" id="PF04453"/>
    </source>
</evidence>
<evidence type="ECO:0000313" key="3">
    <source>
        <dbReference type="EMBL" id="MDR5652971.1"/>
    </source>
</evidence>
<protein>
    <recommendedName>
        <fullName evidence="1">LPS-assembly protein LptD</fullName>
    </recommendedName>
</protein>
<reference evidence="3 4" key="1">
    <citation type="submission" date="2023-09" db="EMBL/GenBank/DDBJ databases">
        <title>Xinfangfangia sedmenti sp. nov., isolated the sedment.</title>
        <authorList>
            <person name="Xu L."/>
        </authorList>
    </citation>
    <scope>NUCLEOTIDE SEQUENCE [LARGE SCALE GENOMIC DNA]</scope>
    <source>
        <strain evidence="3 4">LG-4</strain>
    </source>
</reference>
<feature type="signal peptide" evidence="1">
    <location>
        <begin position="1"/>
        <end position="29"/>
    </location>
</feature>
<dbReference type="RefSeq" id="WP_310457213.1">
    <property type="nucleotide sequence ID" value="NZ_JAVKPH010000009.1"/>
</dbReference>
<feature type="domain" description="LptD C-terminal" evidence="2">
    <location>
        <begin position="278"/>
        <end position="600"/>
    </location>
</feature>
<keyword evidence="4" id="KW-1185">Reference proteome</keyword>
<dbReference type="HAMAP" id="MF_01411">
    <property type="entry name" value="LPS_assembly_LptD"/>
    <property type="match status" value="1"/>
</dbReference>
<dbReference type="Proteomes" id="UP001247754">
    <property type="component" value="Unassembled WGS sequence"/>
</dbReference>
<comment type="caution">
    <text evidence="3">The sequence shown here is derived from an EMBL/GenBank/DDBJ whole genome shotgun (WGS) entry which is preliminary data.</text>
</comment>
<feature type="chain" id="PRO_5044916982" description="LPS-assembly protein LptD" evidence="1">
    <location>
        <begin position="30"/>
        <end position="714"/>
    </location>
</feature>
<keyword evidence="1" id="KW-0732">Signal</keyword>
<comment type="subcellular location">
    <subcellularLocation>
        <location evidence="1">Cell outer membrane</location>
    </subcellularLocation>
</comment>
<comment type="caution">
    <text evidence="1">Lacks conserved residue(s) required for the propagation of feature annotation.</text>
</comment>
<evidence type="ECO:0000256" key="1">
    <source>
        <dbReference type="HAMAP-Rule" id="MF_01411"/>
    </source>
</evidence>
<proteinExistence type="inferred from homology"/>
<keyword evidence="1" id="KW-0998">Cell outer membrane</keyword>